<organism evidence="4">
    <name type="scientific">Tanacetum cinerariifolium</name>
    <name type="common">Dalmatian daisy</name>
    <name type="synonym">Chrysanthemum cinerariifolium</name>
    <dbReference type="NCBI Taxonomy" id="118510"/>
    <lineage>
        <taxon>Eukaryota</taxon>
        <taxon>Viridiplantae</taxon>
        <taxon>Streptophyta</taxon>
        <taxon>Embryophyta</taxon>
        <taxon>Tracheophyta</taxon>
        <taxon>Spermatophyta</taxon>
        <taxon>Magnoliopsida</taxon>
        <taxon>eudicotyledons</taxon>
        <taxon>Gunneridae</taxon>
        <taxon>Pentapetalae</taxon>
        <taxon>asterids</taxon>
        <taxon>campanulids</taxon>
        <taxon>Asterales</taxon>
        <taxon>Asteraceae</taxon>
        <taxon>Asteroideae</taxon>
        <taxon>Anthemideae</taxon>
        <taxon>Anthemidinae</taxon>
        <taxon>Tanacetum</taxon>
    </lineage>
</organism>
<evidence type="ECO:0000256" key="1">
    <source>
        <dbReference type="SAM" id="MobiDB-lite"/>
    </source>
</evidence>
<reference evidence="4" key="1">
    <citation type="journal article" date="2019" name="Sci. Rep.">
        <title>Draft genome of Tanacetum cinerariifolium, the natural source of mosquito coil.</title>
        <authorList>
            <person name="Yamashiro T."/>
            <person name="Shiraishi A."/>
            <person name="Satake H."/>
            <person name="Nakayama K."/>
        </authorList>
    </citation>
    <scope>NUCLEOTIDE SEQUENCE</scope>
</reference>
<evidence type="ECO:0000259" key="2">
    <source>
        <dbReference type="Pfam" id="PF07727"/>
    </source>
</evidence>
<comment type="caution">
    <text evidence="4">The sequence shown here is derived from an EMBL/GenBank/DDBJ whole genome shotgun (WGS) entry which is preliminary data.</text>
</comment>
<dbReference type="SUPFAM" id="SSF56672">
    <property type="entry name" value="DNA/RNA polymerases"/>
    <property type="match status" value="1"/>
</dbReference>
<dbReference type="InterPro" id="IPR043502">
    <property type="entry name" value="DNA/RNA_pol_sf"/>
</dbReference>
<dbReference type="Pfam" id="PF07727">
    <property type="entry name" value="RVT_2"/>
    <property type="match status" value="1"/>
</dbReference>
<dbReference type="InterPro" id="IPR013103">
    <property type="entry name" value="RVT_2"/>
</dbReference>
<dbReference type="Pfam" id="PF13976">
    <property type="entry name" value="gag_pre-integrs"/>
    <property type="match status" value="1"/>
</dbReference>
<name>A0A6L2LKH8_TANCI</name>
<proteinExistence type="predicted"/>
<protein>
    <submittedName>
        <fullName evidence="4">Uncharacterized protein</fullName>
    </submittedName>
</protein>
<dbReference type="EMBL" id="BKCJ010004648">
    <property type="protein sequence ID" value="GEU62283.1"/>
    <property type="molecule type" value="Genomic_DNA"/>
</dbReference>
<accession>A0A6L2LKH8</accession>
<feature type="region of interest" description="Disordered" evidence="1">
    <location>
        <begin position="224"/>
        <end position="259"/>
    </location>
</feature>
<dbReference type="PANTHER" id="PTHR11439">
    <property type="entry name" value="GAG-POL-RELATED RETROTRANSPOSON"/>
    <property type="match status" value="1"/>
</dbReference>
<gene>
    <name evidence="4" type="ORF">Tci_034261</name>
</gene>
<feature type="non-terminal residue" evidence="4">
    <location>
        <position position="1"/>
    </location>
</feature>
<evidence type="ECO:0000313" key="4">
    <source>
        <dbReference type="EMBL" id="GEU62283.1"/>
    </source>
</evidence>
<dbReference type="InterPro" id="IPR025724">
    <property type="entry name" value="GAG-pre-integrase_dom"/>
</dbReference>
<feature type="compositionally biased region" description="Basic and acidic residues" evidence="1">
    <location>
        <begin position="243"/>
        <end position="256"/>
    </location>
</feature>
<feature type="domain" description="Reverse transcriptase Ty1/copia-type" evidence="2">
    <location>
        <begin position="372"/>
        <end position="613"/>
    </location>
</feature>
<sequence>RLLHRFQPSQNGNLLEQFFSISQQGTSREYVTLFEKMAAQLPGLSYAFKPRLGYDPDTECIILSSDFELPDDNHVLLRDPRENNMYNVDLKNIISSGYLTCLFAKATLDESNLWHRRLGHINFKTMNKLVKGKFDGKADEEFLVGYSVSSKAFRVFNSRTKIIQETLDIKFLENQPNFARSGPTCLFDIDTLTKSMNYQPVIAGNQPNSSADPQNTDVDTTFEVKEPESEVHVSPSSSTKTKKHDDKTKREAKGKSLVELSTGVRNLTCGKSSYVDPSHYPDDPDMPALKDITYSDDEEDVGAEADFSNLEANINVSPIPTTRVHKDHPVTQVISDLSSAPQTRIMTRMVKEQDPSWIEAMQEELFQFKMQKVWVLVDLPKGKRAIGSKWVFRNKKDERGIVIRNKARLVAQGYTQEKGIDYEEVFAPVARIEAIRLFLAYASFMGFMVYKMDVKSSFLYRTIEEEVYVCQPLGFEDPDYPDKVYKVIKELYGLHQAPRAWYETLANYLLENGFQRRKIGQTLFIKKQKGDILLVQVYVDDIIFRSTNKDLCKAFEKLIKDKFQMSSMGEITFFLGLQVKQKQDRIFISQDKYVAKILRKFRLTDGKSASTPIDTEKPLLKDPDVKRIFRYLKGKPYLGLWYPKDPPFNLMAYSDSDYVGASLDRKSTTGGCQFLAATRCYAQVLWIQNQLLDYGLIINVVSFKLLLFGLTIDAVHLMLLGHKTNDVVRLQALIDRRKVIITEDTVRQALQLDNAKSIDCLPNEEIFAELARMGYEKPSTKLTFYKAFFLA</sequence>
<feature type="domain" description="GAG-pre-integrase" evidence="3">
    <location>
        <begin position="84"/>
        <end position="135"/>
    </location>
</feature>
<dbReference type="AlphaFoldDB" id="A0A6L2LKH8"/>
<evidence type="ECO:0000259" key="3">
    <source>
        <dbReference type="Pfam" id="PF13976"/>
    </source>
</evidence>
<dbReference type="PANTHER" id="PTHR11439:SF495">
    <property type="entry name" value="REVERSE TRANSCRIPTASE, RNA-DEPENDENT DNA POLYMERASE-RELATED"/>
    <property type="match status" value="1"/>
</dbReference>